<evidence type="ECO:0000313" key="2">
    <source>
        <dbReference type="EMBL" id="KAK7846841.1"/>
    </source>
</evidence>
<feature type="non-terminal residue" evidence="2">
    <location>
        <position position="1"/>
    </location>
</feature>
<sequence>YHEKALVGKGTISRKLTPSPPDKLKLTSEEEEIIEIAVERRVMRVSISVSKPLRRGCFVPDFDNNRTWLNFKYERLAMFCYFCGFVRHDLKHCADFFAAEKNGASMDLSYWDWLKAMGMAENIKG</sequence>
<proteinExistence type="predicted"/>
<dbReference type="Proteomes" id="UP000237347">
    <property type="component" value="Unassembled WGS sequence"/>
</dbReference>
<dbReference type="InterPro" id="IPR025836">
    <property type="entry name" value="Zn_knuckle_CX2CX4HX4C"/>
</dbReference>
<organism evidence="2 3">
    <name type="scientific">Quercus suber</name>
    <name type="common">Cork oak</name>
    <dbReference type="NCBI Taxonomy" id="58331"/>
    <lineage>
        <taxon>Eukaryota</taxon>
        <taxon>Viridiplantae</taxon>
        <taxon>Streptophyta</taxon>
        <taxon>Embryophyta</taxon>
        <taxon>Tracheophyta</taxon>
        <taxon>Spermatophyta</taxon>
        <taxon>Magnoliopsida</taxon>
        <taxon>eudicotyledons</taxon>
        <taxon>Gunneridae</taxon>
        <taxon>Pentapetalae</taxon>
        <taxon>rosids</taxon>
        <taxon>fabids</taxon>
        <taxon>Fagales</taxon>
        <taxon>Fagaceae</taxon>
        <taxon>Quercus</taxon>
    </lineage>
</organism>
<keyword evidence="3" id="KW-1185">Reference proteome</keyword>
<accession>A0AAW0L7E8</accession>
<name>A0AAW0L7E8_QUESU</name>
<dbReference type="Pfam" id="PF14392">
    <property type="entry name" value="zf-CCHC_4"/>
    <property type="match status" value="1"/>
</dbReference>
<dbReference type="AlphaFoldDB" id="A0AAW0L7E8"/>
<evidence type="ECO:0000259" key="1">
    <source>
        <dbReference type="Pfam" id="PF14392"/>
    </source>
</evidence>
<evidence type="ECO:0000313" key="3">
    <source>
        <dbReference type="Proteomes" id="UP000237347"/>
    </source>
</evidence>
<gene>
    <name evidence="2" type="ORF">CFP56_007355</name>
</gene>
<dbReference type="EMBL" id="PKMF04000149">
    <property type="protein sequence ID" value="KAK7846841.1"/>
    <property type="molecule type" value="Genomic_DNA"/>
</dbReference>
<reference evidence="2 3" key="1">
    <citation type="journal article" date="2018" name="Sci. Data">
        <title>The draft genome sequence of cork oak.</title>
        <authorList>
            <person name="Ramos A.M."/>
            <person name="Usie A."/>
            <person name="Barbosa P."/>
            <person name="Barros P.M."/>
            <person name="Capote T."/>
            <person name="Chaves I."/>
            <person name="Simoes F."/>
            <person name="Abreu I."/>
            <person name="Carrasquinho I."/>
            <person name="Faro C."/>
            <person name="Guimaraes J.B."/>
            <person name="Mendonca D."/>
            <person name="Nobrega F."/>
            <person name="Rodrigues L."/>
            <person name="Saibo N.J.M."/>
            <person name="Varela M.C."/>
            <person name="Egas C."/>
            <person name="Matos J."/>
            <person name="Miguel C.M."/>
            <person name="Oliveira M.M."/>
            <person name="Ricardo C.P."/>
            <person name="Goncalves S."/>
        </authorList>
    </citation>
    <scope>NUCLEOTIDE SEQUENCE [LARGE SCALE GENOMIC DNA]</scope>
    <source>
        <strain evidence="3">cv. HL8</strain>
    </source>
</reference>
<feature type="domain" description="Zinc knuckle CX2CX4HX4C" evidence="1">
    <location>
        <begin position="49"/>
        <end position="94"/>
    </location>
</feature>
<protein>
    <recommendedName>
        <fullName evidence="1">Zinc knuckle CX2CX4HX4C domain-containing protein</fullName>
    </recommendedName>
</protein>
<comment type="caution">
    <text evidence="2">The sequence shown here is derived from an EMBL/GenBank/DDBJ whole genome shotgun (WGS) entry which is preliminary data.</text>
</comment>